<keyword evidence="5 14" id="KW-0479">Metal-binding</keyword>
<dbReference type="PRINTS" id="PR00363">
    <property type="entry name" value="CYTOCHROMEB5"/>
</dbReference>
<dbReference type="Pfam" id="PF00173">
    <property type="entry name" value="Cyt-b5"/>
    <property type="match status" value="1"/>
</dbReference>
<keyword evidence="2" id="KW-0813">Transport</keyword>
<evidence type="ECO:0000256" key="9">
    <source>
        <dbReference type="ARBA" id="ARBA00023004"/>
    </source>
</evidence>
<dbReference type="InterPro" id="IPR018506">
    <property type="entry name" value="Cyt_B5_heme-BS"/>
</dbReference>
<keyword evidence="10" id="KW-0472">Membrane</keyword>
<dbReference type="SMART" id="SM01117">
    <property type="entry name" value="Cyt-b5"/>
    <property type="match status" value="1"/>
</dbReference>
<dbReference type="SUPFAM" id="SSF55856">
    <property type="entry name" value="Cytochrome b5-like heme/steroid binding domain"/>
    <property type="match status" value="1"/>
</dbReference>
<evidence type="ECO:0000256" key="2">
    <source>
        <dbReference type="ARBA" id="ARBA00022448"/>
    </source>
</evidence>
<evidence type="ECO:0000256" key="13">
    <source>
        <dbReference type="ARBA" id="ARBA00039806"/>
    </source>
</evidence>
<dbReference type="PANTHER" id="PTHR19359">
    <property type="entry name" value="CYTOCHROME B5"/>
    <property type="match status" value="1"/>
</dbReference>
<evidence type="ECO:0000256" key="15">
    <source>
        <dbReference type="SAM" id="MobiDB-lite"/>
    </source>
</evidence>
<proteinExistence type="inferred from homology"/>
<evidence type="ECO:0000256" key="14">
    <source>
        <dbReference type="RuleBase" id="RU362121"/>
    </source>
</evidence>
<evidence type="ECO:0000256" key="11">
    <source>
        <dbReference type="ARBA" id="ARBA00037877"/>
    </source>
</evidence>
<evidence type="ECO:0000256" key="3">
    <source>
        <dbReference type="ARBA" id="ARBA00022617"/>
    </source>
</evidence>
<evidence type="ECO:0000256" key="4">
    <source>
        <dbReference type="ARBA" id="ARBA00022692"/>
    </source>
</evidence>
<evidence type="ECO:0000259" key="16">
    <source>
        <dbReference type="PROSITE" id="PS50255"/>
    </source>
</evidence>
<evidence type="ECO:0000256" key="8">
    <source>
        <dbReference type="ARBA" id="ARBA00022982"/>
    </source>
</evidence>
<accession>A0ABD1E878</accession>
<comment type="similarity">
    <text evidence="12 14">Belongs to the cytochrome b5 family.</text>
</comment>
<comment type="caution">
    <text evidence="17">The sequence shown here is derived from an EMBL/GenBank/DDBJ whole genome shotgun (WGS) entry which is preliminary data.</text>
</comment>
<dbReference type="GO" id="GO:0020037">
    <property type="term" value="F:heme binding"/>
    <property type="evidence" value="ECO:0007669"/>
    <property type="project" value="UniProtKB-UniRule"/>
</dbReference>
<dbReference type="Proteomes" id="UP001566132">
    <property type="component" value="Unassembled WGS sequence"/>
</dbReference>
<dbReference type="PROSITE" id="PS50255">
    <property type="entry name" value="CYTOCHROME_B5_2"/>
    <property type="match status" value="1"/>
</dbReference>
<dbReference type="AlphaFoldDB" id="A0ABD1E878"/>
<keyword evidence="9 14" id="KW-0408">Iron</keyword>
<gene>
    <name evidence="17" type="ORF">ABEB36_013860</name>
</gene>
<dbReference type="InterPro" id="IPR036400">
    <property type="entry name" value="Cyt_B5-like_heme/steroid_sf"/>
</dbReference>
<keyword evidence="18" id="KW-1185">Reference proteome</keyword>
<dbReference type="EMBL" id="JBDJPC010000011">
    <property type="protein sequence ID" value="KAL1489934.1"/>
    <property type="molecule type" value="Genomic_DNA"/>
</dbReference>
<dbReference type="PROSITE" id="PS00191">
    <property type="entry name" value="CYTOCHROME_B5_1"/>
    <property type="match status" value="1"/>
</dbReference>
<dbReference type="Gene3D" id="3.10.120.10">
    <property type="entry name" value="Cytochrome b5-like heme/steroid binding domain"/>
    <property type="match status" value="1"/>
</dbReference>
<reference evidence="17 18" key="1">
    <citation type="submission" date="2024-05" db="EMBL/GenBank/DDBJ databases">
        <title>Genetic variation in Jamaican populations of the coffee berry borer (Hypothenemus hampei).</title>
        <authorList>
            <person name="Errbii M."/>
            <person name="Myrie A."/>
        </authorList>
    </citation>
    <scope>NUCLEOTIDE SEQUENCE [LARGE SCALE GENOMIC DNA]</scope>
    <source>
        <strain evidence="17">JA-Hopewell-2020-01-JO</strain>
        <tissue evidence="17">Whole body</tissue>
    </source>
</reference>
<keyword evidence="4" id="KW-0812">Transmembrane</keyword>
<protein>
    <recommendedName>
        <fullName evidence="13">Cytochrome b5</fullName>
    </recommendedName>
</protein>
<feature type="region of interest" description="Disordered" evidence="15">
    <location>
        <begin position="90"/>
        <end position="110"/>
    </location>
</feature>
<evidence type="ECO:0000313" key="18">
    <source>
        <dbReference type="Proteomes" id="UP001566132"/>
    </source>
</evidence>
<dbReference type="PANTHER" id="PTHR19359:SF150">
    <property type="entry name" value="CYTOCHROME B5"/>
    <property type="match status" value="1"/>
</dbReference>
<comment type="subcellular location">
    <subcellularLocation>
        <location evidence="1">Endoplasmic reticulum membrane</location>
        <topology evidence="1">Single-pass membrane protein</topology>
        <orientation evidence="1">Cytoplasmic side</orientation>
    </subcellularLocation>
    <subcellularLocation>
        <location evidence="11">Microsome membrane</location>
        <topology evidence="11">Single-pass membrane protein</topology>
        <orientation evidence="11">Cytoplasmic side</orientation>
    </subcellularLocation>
</comment>
<keyword evidence="8" id="KW-0249">Electron transport</keyword>
<dbReference type="InterPro" id="IPR001199">
    <property type="entry name" value="Cyt_B5-like_heme/steroid-bd"/>
</dbReference>
<dbReference type="GO" id="GO:0005789">
    <property type="term" value="C:endoplasmic reticulum membrane"/>
    <property type="evidence" value="ECO:0007669"/>
    <property type="project" value="UniProtKB-SubCell"/>
</dbReference>
<feature type="domain" description="Cytochrome b5 heme-binding" evidence="16">
    <location>
        <begin position="8"/>
        <end position="86"/>
    </location>
</feature>
<keyword evidence="3 14" id="KW-0349">Heme</keyword>
<evidence type="ECO:0000256" key="7">
    <source>
        <dbReference type="ARBA" id="ARBA00022848"/>
    </source>
</evidence>
<sequence>MAVVEGDVQLYSLEQVKIHDGKSDPKVWIVYKDIVYDVTSYLDDHPGGGDLITEYAGKDCTKGFDDFGHSSDAKKMLKQYKIGEIIQEERKGKKKNANVKTSSDTGKSPIKLAPKEKTEIRSCLNIITCGLCG</sequence>
<dbReference type="InterPro" id="IPR050668">
    <property type="entry name" value="Cytochrome_b5"/>
</dbReference>
<evidence type="ECO:0000256" key="5">
    <source>
        <dbReference type="ARBA" id="ARBA00022723"/>
    </source>
</evidence>
<evidence type="ECO:0000256" key="10">
    <source>
        <dbReference type="ARBA" id="ARBA00023136"/>
    </source>
</evidence>
<keyword evidence="6" id="KW-0256">Endoplasmic reticulum</keyword>
<dbReference type="FunFam" id="3.10.120.10:FF:000002">
    <property type="entry name" value="Cytochrome b5 type B"/>
    <property type="match status" value="1"/>
</dbReference>
<dbReference type="GO" id="GO:0046872">
    <property type="term" value="F:metal ion binding"/>
    <property type="evidence" value="ECO:0007669"/>
    <property type="project" value="UniProtKB-UniRule"/>
</dbReference>
<keyword evidence="7" id="KW-0492">Microsome</keyword>
<evidence type="ECO:0000256" key="12">
    <source>
        <dbReference type="ARBA" id="ARBA00038168"/>
    </source>
</evidence>
<evidence type="ECO:0000256" key="6">
    <source>
        <dbReference type="ARBA" id="ARBA00022824"/>
    </source>
</evidence>
<evidence type="ECO:0000313" key="17">
    <source>
        <dbReference type="EMBL" id="KAL1489934.1"/>
    </source>
</evidence>
<name>A0ABD1E878_HYPHA</name>
<evidence type="ECO:0000256" key="1">
    <source>
        <dbReference type="ARBA" id="ARBA00004131"/>
    </source>
</evidence>
<organism evidence="17 18">
    <name type="scientific">Hypothenemus hampei</name>
    <name type="common">Coffee berry borer</name>
    <dbReference type="NCBI Taxonomy" id="57062"/>
    <lineage>
        <taxon>Eukaryota</taxon>
        <taxon>Metazoa</taxon>
        <taxon>Ecdysozoa</taxon>
        <taxon>Arthropoda</taxon>
        <taxon>Hexapoda</taxon>
        <taxon>Insecta</taxon>
        <taxon>Pterygota</taxon>
        <taxon>Neoptera</taxon>
        <taxon>Endopterygota</taxon>
        <taxon>Coleoptera</taxon>
        <taxon>Polyphaga</taxon>
        <taxon>Cucujiformia</taxon>
        <taxon>Curculionidae</taxon>
        <taxon>Scolytinae</taxon>
        <taxon>Hypothenemus</taxon>
    </lineage>
</organism>